<dbReference type="AlphaFoldDB" id="A0A4Y2HVX0"/>
<organism evidence="1 2">
    <name type="scientific">Araneus ventricosus</name>
    <name type="common">Orbweaver spider</name>
    <name type="synonym">Epeira ventricosa</name>
    <dbReference type="NCBI Taxonomy" id="182803"/>
    <lineage>
        <taxon>Eukaryota</taxon>
        <taxon>Metazoa</taxon>
        <taxon>Ecdysozoa</taxon>
        <taxon>Arthropoda</taxon>
        <taxon>Chelicerata</taxon>
        <taxon>Arachnida</taxon>
        <taxon>Araneae</taxon>
        <taxon>Araneomorphae</taxon>
        <taxon>Entelegynae</taxon>
        <taxon>Araneoidea</taxon>
        <taxon>Araneidae</taxon>
        <taxon>Araneus</taxon>
    </lineage>
</organism>
<accession>A0A4Y2HVX0</accession>
<comment type="caution">
    <text evidence="1">The sequence shown here is derived from an EMBL/GenBank/DDBJ whole genome shotgun (WGS) entry which is preliminary data.</text>
</comment>
<gene>
    <name evidence="1" type="ORF">AVEN_91761_1</name>
</gene>
<evidence type="ECO:0000313" key="1">
    <source>
        <dbReference type="EMBL" id="GBM69179.1"/>
    </source>
</evidence>
<name>A0A4Y2HVX0_ARAVE</name>
<evidence type="ECO:0000313" key="2">
    <source>
        <dbReference type="Proteomes" id="UP000499080"/>
    </source>
</evidence>
<dbReference type="EMBL" id="BGPR01002182">
    <property type="protein sequence ID" value="GBM69179.1"/>
    <property type="molecule type" value="Genomic_DNA"/>
</dbReference>
<sequence>MLKKKEDLVKGIGKYKECVGIAEGFKPKSKGWSLERSGTALERAGTAFKRPGTAFERSGAASERPGTAYFATTPRKLGEKDIWLCEGGWLSGYWNRLKHGYFLSKGVLIKGKKKCPCFTEIIVISVDAATNDINIFSNELFWMF</sequence>
<reference evidence="1 2" key="1">
    <citation type="journal article" date="2019" name="Sci. Rep.">
        <title>Orb-weaving spider Araneus ventricosus genome elucidates the spidroin gene catalogue.</title>
        <authorList>
            <person name="Kono N."/>
            <person name="Nakamura H."/>
            <person name="Ohtoshi R."/>
            <person name="Moran D.A.P."/>
            <person name="Shinohara A."/>
            <person name="Yoshida Y."/>
            <person name="Fujiwara M."/>
            <person name="Mori M."/>
            <person name="Tomita M."/>
            <person name="Arakawa K."/>
        </authorList>
    </citation>
    <scope>NUCLEOTIDE SEQUENCE [LARGE SCALE GENOMIC DNA]</scope>
</reference>
<keyword evidence="2" id="KW-1185">Reference proteome</keyword>
<proteinExistence type="predicted"/>
<dbReference type="Proteomes" id="UP000499080">
    <property type="component" value="Unassembled WGS sequence"/>
</dbReference>
<protein>
    <submittedName>
        <fullName evidence="1">Uncharacterized protein</fullName>
    </submittedName>
</protein>